<organism evidence="5 6">
    <name type="scientific">Limosilactobacillus pontis DSM 8475</name>
    <dbReference type="NCBI Taxonomy" id="1423794"/>
    <lineage>
        <taxon>Bacteria</taxon>
        <taxon>Bacillati</taxon>
        <taxon>Bacillota</taxon>
        <taxon>Bacilli</taxon>
        <taxon>Lactobacillales</taxon>
        <taxon>Lactobacillaceae</taxon>
        <taxon>Limosilactobacillus</taxon>
    </lineage>
</organism>
<keyword evidence="3" id="KW-0804">Transcription</keyword>
<comment type="caution">
    <text evidence="5">The sequence shown here is derived from an EMBL/GenBank/DDBJ whole genome shotgun (WGS) entry which is preliminary data.</text>
</comment>
<keyword evidence="2" id="KW-0238">DNA-binding</keyword>
<evidence type="ECO:0000256" key="3">
    <source>
        <dbReference type="ARBA" id="ARBA00023163"/>
    </source>
</evidence>
<protein>
    <recommendedName>
        <fullName evidence="4">HTH hxlR-type domain-containing protein</fullName>
    </recommendedName>
</protein>
<dbReference type="PANTHER" id="PTHR33204">
    <property type="entry name" value="TRANSCRIPTIONAL REGULATOR, MARR FAMILY"/>
    <property type="match status" value="1"/>
</dbReference>
<sequence>MRHKELRQLTDANDQALSLALKELLDYSIVNRHQYNEMPLKVVYSLTEKGKTIAPILHQVSLWAIKHHEDDVTFEHDNSRLG</sequence>
<evidence type="ECO:0000256" key="1">
    <source>
        <dbReference type="ARBA" id="ARBA00023015"/>
    </source>
</evidence>
<dbReference type="GO" id="GO:0003677">
    <property type="term" value="F:DNA binding"/>
    <property type="evidence" value="ECO:0007669"/>
    <property type="project" value="UniProtKB-KW"/>
</dbReference>
<dbReference type="PANTHER" id="PTHR33204:SF18">
    <property type="entry name" value="TRANSCRIPTIONAL REGULATORY PROTEIN"/>
    <property type="match status" value="1"/>
</dbReference>
<keyword evidence="1" id="KW-0805">Transcription regulation</keyword>
<evidence type="ECO:0000313" key="6">
    <source>
        <dbReference type="Proteomes" id="UP000051085"/>
    </source>
</evidence>
<dbReference type="InterPro" id="IPR036390">
    <property type="entry name" value="WH_DNA-bd_sf"/>
</dbReference>
<dbReference type="AlphaFoldDB" id="A0A922PTQ7"/>
<dbReference type="EMBL" id="AZGO01000065">
    <property type="protein sequence ID" value="KRM35421.1"/>
    <property type="molecule type" value="Genomic_DNA"/>
</dbReference>
<dbReference type="SUPFAM" id="SSF46785">
    <property type="entry name" value="Winged helix' DNA-binding domain"/>
    <property type="match status" value="1"/>
</dbReference>
<evidence type="ECO:0000313" key="5">
    <source>
        <dbReference type="EMBL" id="KRM35421.1"/>
    </source>
</evidence>
<dbReference type="InterPro" id="IPR036388">
    <property type="entry name" value="WH-like_DNA-bd_sf"/>
</dbReference>
<feature type="domain" description="HTH hxlR-type" evidence="4">
    <location>
        <begin position="1"/>
        <end position="72"/>
    </location>
</feature>
<name>A0A922PTQ7_9LACO</name>
<gene>
    <name evidence="5" type="ORF">FD34_GL000934</name>
</gene>
<dbReference type="Proteomes" id="UP000051085">
    <property type="component" value="Unassembled WGS sequence"/>
</dbReference>
<dbReference type="Pfam" id="PF01638">
    <property type="entry name" value="HxlR"/>
    <property type="match status" value="1"/>
</dbReference>
<dbReference type="InterPro" id="IPR002577">
    <property type="entry name" value="HTH_HxlR"/>
</dbReference>
<proteinExistence type="predicted"/>
<accession>A0A922PTQ7</accession>
<evidence type="ECO:0000259" key="4">
    <source>
        <dbReference type="PROSITE" id="PS51118"/>
    </source>
</evidence>
<reference evidence="5 6" key="1">
    <citation type="journal article" date="2015" name="Genome Announc.">
        <title>Expanding the biotechnology potential of lactobacilli through comparative genomics of 213 strains and associated genera.</title>
        <authorList>
            <person name="Sun Z."/>
            <person name="Harris H.M."/>
            <person name="McCann A."/>
            <person name="Guo C."/>
            <person name="Argimon S."/>
            <person name="Zhang W."/>
            <person name="Yang X."/>
            <person name="Jeffery I.B."/>
            <person name="Cooney J.C."/>
            <person name="Kagawa T.F."/>
            <person name="Liu W."/>
            <person name="Song Y."/>
            <person name="Salvetti E."/>
            <person name="Wrobel A."/>
            <person name="Rasinkangas P."/>
            <person name="Parkhill J."/>
            <person name="Rea M.C."/>
            <person name="O'Sullivan O."/>
            <person name="Ritari J."/>
            <person name="Douillard F.P."/>
            <person name="Paul Ross R."/>
            <person name="Yang R."/>
            <person name="Briner A.E."/>
            <person name="Felis G.E."/>
            <person name="de Vos W.M."/>
            <person name="Barrangou R."/>
            <person name="Klaenhammer T.R."/>
            <person name="Caufield P.W."/>
            <person name="Cui Y."/>
            <person name="Zhang H."/>
            <person name="O'Toole P.W."/>
        </authorList>
    </citation>
    <scope>NUCLEOTIDE SEQUENCE [LARGE SCALE GENOMIC DNA]</scope>
    <source>
        <strain evidence="5 6">DSM 8475</strain>
    </source>
</reference>
<dbReference type="PROSITE" id="PS51118">
    <property type="entry name" value="HTH_HXLR"/>
    <property type="match status" value="1"/>
</dbReference>
<dbReference type="Gene3D" id="1.10.10.10">
    <property type="entry name" value="Winged helix-like DNA-binding domain superfamily/Winged helix DNA-binding domain"/>
    <property type="match status" value="1"/>
</dbReference>
<evidence type="ECO:0000256" key="2">
    <source>
        <dbReference type="ARBA" id="ARBA00023125"/>
    </source>
</evidence>